<evidence type="ECO:0000256" key="1">
    <source>
        <dbReference type="SAM" id="MobiDB-lite"/>
    </source>
</evidence>
<reference evidence="2" key="1">
    <citation type="submission" date="2014-12" db="EMBL/GenBank/DDBJ databases">
        <title>Insight into the proteome of Arion vulgaris.</title>
        <authorList>
            <person name="Aradska J."/>
            <person name="Bulat T."/>
            <person name="Smidak R."/>
            <person name="Sarate P."/>
            <person name="Gangsoo J."/>
            <person name="Sialana F."/>
            <person name="Bilban M."/>
            <person name="Lubec G."/>
        </authorList>
    </citation>
    <scope>NUCLEOTIDE SEQUENCE</scope>
    <source>
        <tissue evidence="2">Skin</tissue>
    </source>
</reference>
<proteinExistence type="predicted"/>
<accession>A0A0B6XTM0</accession>
<feature type="region of interest" description="Disordered" evidence="1">
    <location>
        <begin position="31"/>
        <end position="61"/>
    </location>
</feature>
<feature type="non-terminal residue" evidence="2">
    <location>
        <position position="1"/>
    </location>
</feature>
<evidence type="ECO:0000313" key="2">
    <source>
        <dbReference type="EMBL" id="CEK47224.1"/>
    </source>
</evidence>
<dbReference type="EMBL" id="HACG01000359">
    <property type="protein sequence ID" value="CEK47224.1"/>
    <property type="molecule type" value="Transcribed_RNA"/>
</dbReference>
<dbReference type="AlphaFoldDB" id="A0A0B6XTM0"/>
<protein>
    <submittedName>
        <fullName evidence="2">Uncharacterized protein</fullName>
    </submittedName>
</protein>
<organism evidence="2">
    <name type="scientific">Arion vulgaris</name>
    <dbReference type="NCBI Taxonomy" id="1028688"/>
    <lineage>
        <taxon>Eukaryota</taxon>
        <taxon>Metazoa</taxon>
        <taxon>Spiralia</taxon>
        <taxon>Lophotrochozoa</taxon>
        <taxon>Mollusca</taxon>
        <taxon>Gastropoda</taxon>
        <taxon>Heterobranchia</taxon>
        <taxon>Euthyneura</taxon>
        <taxon>Panpulmonata</taxon>
        <taxon>Eupulmonata</taxon>
        <taxon>Stylommatophora</taxon>
        <taxon>Helicina</taxon>
        <taxon>Arionoidea</taxon>
        <taxon>Arionidae</taxon>
        <taxon>Arion</taxon>
    </lineage>
</organism>
<gene>
    <name evidence="2" type="primary">ORF821</name>
</gene>
<name>A0A0B6XTM0_9EUPU</name>
<feature type="compositionally biased region" description="Polar residues" evidence="1">
    <location>
        <begin position="31"/>
        <end position="40"/>
    </location>
</feature>
<feature type="non-terminal residue" evidence="2">
    <location>
        <position position="83"/>
    </location>
</feature>
<sequence length="83" mass="8987">LLKWQGQAALKFDVLVCSAGCTADPMIANLPNNQLSSSDTDSNHRPSRSKLNTQKEGDESDCWKPLVPNIVDASYIQADLGVV</sequence>